<evidence type="ECO:0000313" key="2">
    <source>
        <dbReference type="Proteomes" id="UP000234460"/>
    </source>
</evidence>
<dbReference type="Proteomes" id="UP000234460">
    <property type="component" value="Chromosome LMANV2"/>
</dbReference>
<organism evidence="1 2">
    <name type="scientific">Leptospira interrogans serovar Manilae</name>
    <dbReference type="NCBI Taxonomy" id="214675"/>
    <lineage>
        <taxon>Bacteria</taxon>
        <taxon>Pseudomonadati</taxon>
        <taxon>Spirochaetota</taxon>
        <taxon>Spirochaetia</taxon>
        <taxon>Leptospirales</taxon>
        <taxon>Leptospiraceae</taxon>
        <taxon>Leptospira</taxon>
    </lineage>
</organism>
<accession>A0AAQ1NZR7</accession>
<reference evidence="1 2" key="1">
    <citation type="submission" date="2017-11" db="EMBL/GenBank/DDBJ databases">
        <authorList>
            <person name="Lechat P."/>
        </authorList>
    </citation>
    <scope>NUCLEOTIDE SEQUENCE [LARGE SCALE GENOMIC DNA]</scope>
    <source>
        <strain evidence="1">L495</strain>
    </source>
</reference>
<gene>
    <name evidence="1" type="ORF">LMANV2_500049</name>
</gene>
<proteinExistence type="predicted"/>
<sequence length="95" mass="11188">MLCSFDWVLETSNKMFFIFCSGSPNIDFVQKSDWKMILFVFYSSSHITQHPNELVLAVGTLTNRDLPVDFLKINLPNQIRIFKTRIFRFSFVDTE</sequence>
<protein>
    <submittedName>
        <fullName evidence="1">Uncharacterized protein</fullName>
    </submittedName>
</protein>
<dbReference type="EMBL" id="OEJX01000046">
    <property type="protein sequence ID" value="SOR62734.1"/>
    <property type="molecule type" value="Genomic_DNA"/>
</dbReference>
<dbReference type="AlphaFoldDB" id="A0AAQ1NZR7"/>
<evidence type="ECO:0000313" key="1">
    <source>
        <dbReference type="EMBL" id="SOR62734.1"/>
    </source>
</evidence>
<comment type="caution">
    <text evidence="1">The sequence shown here is derived from an EMBL/GenBank/DDBJ whole genome shotgun (WGS) entry which is preliminary data.</text>
</comment>
<name>A0AAQ1NZR7_LEPIR</name>